<dbReference type="HOGENOM" id="CLU_121154_0_0_1"/>
<evidence type="ECO:0000256" key="1">
    <source>
        <dbReference type="SAM" id="MobiDB-lite"/>
    </source>
</evidence>
<feature type="region of interest" description="Disordered" evidence="1">
    <location>
        <begin position="73"/>
        <end position="107"/>
    </location>
</feature>
<keyword evidence="3" id="KW-1185">Reference proteome</keyword>
<dbReference type="AlphaFoldDB" id="A0A0E0F871"/>
<proteinExistence type="predicted"/>
<accession>A0A0E0F871</accession>
<organism evidence="2">
    <name type="scientific">Oryza meridionalis</name>
    <dbReference type="NCBI Taxonomy" id="40149"/>
    <lineage>
        <taxon>Eukaryota</taxon>
        <taxon>Viridiplantae</taxon>
        <taxon>Streptophyta</taxon>
        <taxon>Embryophyta</taxon>
        <taxon>Tracheophyta</taxon>
        <taxon>Spermatophyta</taxon>
        <taxon>Magnoliopsida</taxon>
        <taxon>Liliopsida</taxon>
        <taxon>Poales</taxon>
        <taxon>Poaceae</taxon>
        <taxon>BOP clade</taxon>
        <taxon>Oryzoideae</taxon>
        <taxon>Oryzeae</taxon>
        <taxon>Oryzinae</taxon>
        <taxon>Oryza</taxon>
    </lineage>
</organism>
<feature type="compositionally biased region" description="Low complexity" evidence="1">
    <location>
        <begin position="78"/>
        <end position="92"/>
    </location>
</feature>
<evidence type="ECO:0000313" key="2">
    <source>
        <dbReference type="EnsemblPlants" id="OMERI11G17830.1"/>
    </source>
</evidence>
<evidence type="ECO:0000313" key="3">
    <source>
        <dbReference type="Proteomes" id="UP000008021"/>
    </source>
</evidence>
<reference evidence="2" key="1">
    <citation type="submission" date="2015-04" db="UniProtKB">
        <authorList>
            <consortium name="EnsemblPlants"/>
        </authorList>
    </citation>
    <scope>IDENTIFICATION</scope>
</reference>
<feature type="compositionally biased region" description="Basic residues" evidence="1">
    <location>
        <begin position="95"/>
        <end position="107"/>
    </location>
</feature>
<dbReference type="EnsemblPlants" id="OMERI11G17830.1">
    <property type="protein sequence ID" value="OMERI11G17830.1"/>
    <property type="gene ID" value="OMERI11G17830"/>
</dbReference>
<feature type="region of interest" description="Disordered" evidence="1">
    <location>
        <begin position="1"/>
        <end position="42"/>
    </location>
</feature>
<reference evidence="2" key="2">
    <citation type="submission" date="2018-05" db="EMBL/GenBank/DDBJ databases">
        <title>OmerRS3 (Oryza meridionalis Reference Sequence Version 3).</title>
        <authorList>
            <person name="Zhang J."/>
            <person name="Kudrna D."/>
            <person name="Lee S."/>
            <person name="Talag J."/>
            <person name="Welchert J."/>
            <person name="Wing R.A."/>
        </authorList>
    </citation>
    <scope>NUCLEOTIDE SEQUENCE [LARGE SCALE GENOMIC DNA]</scope>
    <source>
        <strain evidence="2">cv. OR44</strain>
    </source>
</reference>
<dbReference type="Gramene" id="OMERI11G17830.1">
    <property type="protein sequence ID" value="OMERI11G17830.1"/>
    <property type="gene ID" value="OMERI11G17830"/>
</dbReference>
<name>A0A0E0F871_9ORYZ</name>
<dbReference type="Proteomes" id="UP000008021">
    <property type="component" value="Chromosome 11"/>
</dbReference>
<protein>
    <submittedName>
        <fullName evidence="2">Uncharacterized protein</fullName>
    </submittedName>
</protein>
<sequence>MNIPLPLSQTLAASPRAAPPPLSLSPPLQAATGPRSIFPAGDNLSRAPSAALRHLLLSTLPLRRCSTMVETHRSTTTAASKYSSLSPSSSAAKQLRPRPQRAPVRARMRWRPREEEIAGGHSGGVNLPGTCSFLMAFSTALHSQWILLRSACALTPVCWSLVKKCQLQWSNRFGKKCQSVQATGLGLVLLEQRFFMHGQAADSNESKSSGRCKFFLTGRSTMMPLF</sequence>